<gene>
    <name evidence="3" type="ORF">Pan216_18260</name>
</gene>
<feature type="domain" description="SCP" evidence="2">
    <location>
        <begin position="60"/>
        <end position="193"/>
    </location>
</feature>
<evidence type="ECO:0000313" key="4">
    <source>
        <dbReference type="Proteomes" id="UP000317093"/>
    </source>
</evidence>
<reference evidence="3 4" key="1">
    <citation type="submission" date="2019-02" db="EMBL/GenBank/DDBJ databases">
        <title>Deep-cultivation of Planctomycetes and their phenomic and genomic characterization uncovers novel biology.</title>
        <authorList>
            <person name="Wiegand S."/>
            <person name="Jogler M."/>
            <person name="Boedeker C."/>
            <person name="Pinto D."/>
            <person name="Vollmers J."/>
            <person name="Rivas-Marin E."/>
            <person name="Kohn T."/>
            <person name="Peeters S.H."/>
            <person name="Heuer A."/>
            <person name="Rast P."/>
            <person name="Oberbeckmann S."/>
            <person name="Bunk B."/>
            <person name="Jeske O."/>
            <person name="Meyerdierks A."/>
            <person name="Storesund J.E."/>
            <person name="Kallscheuer N."/>
            <person name="Luecker S."/>
            <person name="Lage O.M."/>
            <person name="Pohl T."/>
            <person name="Merkel B.J."/>
            <person name="Hornburger P."/>
            <person name="Mueller R.-W."/>
            <person name="Bruemmer F."/>
            <person name="Labrenz M."/>
            <person name="Spormann A.M."/>
            <person name="Op den Camp H."/>
            <person name="Overmann J."/>
            <person name="Amann R."/>
            <person name="Jetten M.S.M."/>
            <person name="Mascher T."/>
            <person name="Medema M.H."/>
            <person name="Devos D.P."/>
            <person name="Kaster A.-K."/>
            <person name="Ovreas L."/>
            <person name="Rohde M."/>
            <person name="Galperin M.Y."/>
            <person name="Jogler C."/>
        </authorList>
    </citation>
    <scope>NUCLEOTIDE SEQUENCE [LARGE SCALE GENOMIC DNA]</scope>
    <source>
        <strain evidence="3 4">Pan216</strain>
    </source>
</reference>
<dbReference type="EMBL" id="CP036279">
    <property type="protein sequence ID" value="QDU60973.1"/>
    <property type="molecule type" value="Genomic_DNA"/>
</dbReference>
<dbReference type="OrthoDB" id="239795at2"/>
<dbReference type="KEGG" id="knv:Pan216_18260"/>
<dbReference type="PANTHER" id="PTHR31157:SF1">
    <property type="entry name" value="SCP DOMAIN-CONTAINING PROTEIN"/>
    <property type="match status" value="1"/>
</dbReference>
<dbReference type="Proteomes" id="UP000317093">
    <property type="component" value="Chromosome"/>
</dbReference>
<organism evidence="3 4">
    <name type="scientific">Kolteria novifilia</name>
    <dbReference type="NCBI Taxonomy" id="2527975"/>
    <lineage>
        <taxon>Bacteria</taxon>
        <taxon>Pseudomonadati</taxon>
        <taxon>Planctomycetota</taxon>
        <taxon>Planctomycetia</taxon>
        <taxon>Kolteriales</taxon>
        <taxon>Kolteriaceae</taxon>
        <taxon>Kolteria</taxon>
    </lineage>
</organism>
<dbReference type="InterPro" id="IPR014044">
    <property type="entry name" value="CAP_dom"/>
</dbReference>
<dbReference type="Pfam" id="PF00188">
    <property type="entry name" value="CAP"/>
    <property type="match status" value="1"/>
</dbReference>
<dbReference type="CDD" id="cd05379">
    <property type="entry name" value="CAP_bacterial"/>
    <property type="match status" value="1"/>
</dbReference>
<evidence type="ECO:0000256" key="1">
    <source>
        <dbReference type="SAM" id="MobiDB-lite"/>
    </source>
</evidence>
<evidence type="ECO:0000259" key="2">
    <source>
        <dbReference type="Pfam" id="PF00188"/>
    </source>
</evidence>
<feature type="region of interest" description="Disordered" evidence="1">
    <location>
        <begin position="612"/>
        <end position="645"/>
    </location>
</feature>
<keyword evidence="4" id="KW-1185">Reference proteome</keyword>
<dbReference type="Gene3D" id="3.40.33.10">
    <property type="entry name" value="CAP"/>
    <property type="match status" value="1"/>
</dbReference>
<dbReference type="PANTHER" id="PTHR31157">
    <property type="entry name" value="SCP DOMAIN-CONTAINING PROTEIN"/>
    <property type="match status" value="1"/>
</dbReference>
<sequence>MTNDVACSLSRFLIDSVTRTVGRLAPIAPSSARCQPMIDELEDRWVPTFNISAEQQLAIELVNYARIDPVGFANLYGIDLNEGLAAGTISADSKQPLAYNASLTTAAVGHGDAMIAQDFFAHDNPTTGSSPSSRATAAGYDWTLIGENLAVGTSNFSTVYTLFEGLFVDAGIEGRGHRTNMLNEGYREIGTATPVGPLTYQSGTFESLFLVQEFGTRSSNPFLTGVAYDDVDASGSYGVGEGLQGVFITAISSGGQVFSTSTGTSGGYSLELPAGTYTVTIAGAGINTVQEVTIGDLNLKRDFTPQNSVPAPPPAPNPVTTATGIPSIYRDGTAVLDINGNHVYDASVDLTVGFGQPGDNFIVGDWNGNGIDKIGIQRGNLFALDLDGDLAFTSGVDVAFTFGVAGDKAFAGDFNGDGVDELAIFREGNIIIDTNNNFAFDAGIDQTFAYGVAAATPVAGDFDGNGIDQIATMFNGAWAIDVDEDFVFTSGVDVTAAYGTVGDLPIVGDWSTTGFDRIGIFRNGSMDLDIDGNLVYSAEADLGFGFGNIGDLPLVGEFFYYFEQQSTSALSAQQVLSSTASRAAGDAVVGPLESGVGESVSVVGLGGDVIEDREEEQEESSSEATSVDVAEQTAAPTDGSTDEEASWIEVLDAFFGDEFASI</sequence>
<dbReference type="Gene3D" id="2.60.40.1120">
    <property type="entry name" value="Carboxypeptidase-like, regulatory domain"/>
    <property type="match status" value="1"/>
</dbReference>
<feature type="compositionally biased region" description="Acidic residues" evidence="1">
    <location>
        <begin position="612"/>
        <end position="621"/>
    </location>
</feature>
<proteinExistence type="predicted"/>
<name>A0A518B1W4_9BACT</name>
<dbReference type="SUPFAM" id="SSF49478">
    <property type="entry name" value="Cna protein B-type domain"/>
    <property type="match status" value="1"/>
</dbReference>
<dbReference type="AlphaFoldDB" id="A0A518B1W4"/>
<evidence type="ECO:0000313" key="3">
    <source>
        <dbReference type="EMBL" id="QDU60973.1"/>
    </source>
</evidence>
<dbReference type="SUPFAM" id="SSF55797">
    <property type="entry name" value="PR-1-like"/>
    <property type="match status" value="1"/>
</dbReference>
<dbReference type="RefSeq" id="WP_145257625.1">
    <property type="nucleotide sequence ID" value="NZ_CP036279.1"/>
</dbReference>
<protein>
    <submittedName>
        <fullName evidence="3">Cysteine-rich secretory protein family protein</fullName>
    </submittedName>
</protein>
<dbReference type="InterPro" id="IPR035940">
    <property type="entry name" value="CAP_sf"/>
</dbReference>
<accession>A0A518B1W4</accession>